<dbReference type="SMART" id="SM00563">
    <property type="entry name" value="PlsC"/>
    <property type="match status" value="1"/>
</dbReference>
<dbReference type="RefSeq" id="WP_117780388.1">
    <property type="nucleotide sequence ID" value="NZ_CP060632.1"/>
</dbReference>
<dbReference type="CDD" id="cd07989">
    <property type="entry name" value="LPLAT_AGPAT-like"/>
    <property type="match status" value="1"/>
</dbReference>
<reference evidence="4 5" key="1">
    <citation type="submission" date="2020-08" db="EMBL/GenBank/DDBJ databases">
        <authorList>
            <person name="Liu C."/>
            <person name="Sun Q."/>
        </authorList>
    </citation>
    <scope>NUCLEOTIDE SEQUENCE [LARGE SCALE GENOMIC DNA]</scope>
    <source>
        <strain evidence="4 5">NSJ-4</strain>
    </source>
</reference>
<keyword evidence="1 4" id="KW-0808">Transferase</keyword>
<dbReference type="GO" id="GO:0006654">
    <property type="term" value="P:phosphatidic acid biosynthetic process"/>
    <property type="evidence" value="ECO:0007669"/>
    <property type="project" value="TreeGrafter"/>
</dbReference>
<feature type="domain" description="Phospholipid/glycerol acyltransferase" evidence="3">
    <location>
        <begin position="70"/>
        <end position="185"/>
    </location>
</feature>
<dbReference type="PANTHER" id="PTHR10434">
    <property type="entry name" value="1-ACYL-SN-GLYCEROL-3-PHOSPHATE ACYLTRANSFERASE"/>
    <property type="match status" value="1"/>
</dbReference>
<evidence type="ECO:0000313" key="4">
    <source>
        <dbReference type="EMBL" id="QNL99616.1"/>
    </source>
</evidence>
<protein>
    <submittedName>
        <fullName evidence="4">1-acyl-sn-glycerol-3-phosphate acyltransferase</fullName>
    </submittedName>
</protein>
<gene>
    <name evidence="4" type="ORF">H9Q76_13045</name>
</gene>
<keyword evidence="5" id="KW-1185">Reference proteome</keyword>
<proteinExistence type="predicted"/>
<dbReference type="SUPFAM" id="SSF69593">
    <property type="entry name" value="Glycerol-3-phosphate (1)-acyltransferase"/>
    <property type="match status" value="1"/>
</dbReference>
<name>A0A7G9FM35_9FIRM</name>
<evidence type="ECO:0000259" key="3">
    <source>
        <dbReference type="SMART" id="SM00563"/>
    </source>
</evidence>
<evidence type="ECO:0000256" key="2">
    <source>
        <dbReference type="ARBA" id="ARBA00023315"/>
    </source>
</evidence>
<accession>A0A7G9FM35</accession>
<dbReference type="EMBL" id="CP060632">
    <property type="protein sequence ID" value="QNL99616.1"/>
    <property type="molecule type" value="Genomic_DNA"/>
</dbReference>
<dbReference type="PANTHER" id="PTHR10434:SF11">
    <property type="entry name" value="1-ACYL-SN-GLYCEROL-3-PHOSPHATE ACYLTRANSFERASE"/>
    <property type="match status" value="1"/>
</dbReference>
<dbReference type="InterPro" id="IPR002123">
    <property type="entry name" value="Plipid/glycerol_acylTrfase"/>
</dbReference>
<evidence type="ECO:0000256" key="1">
    <source>
        <dbReference type="ARBA" id="ARBA00022679"/>
    </source>
</evidence>
<dbReference type="Pfam" id="PF01553">
    <property type="entry name" value="Acyltransferase"/>
    <property type="match status" value="1"/>
</dbReference>
<evidence type="ECO:0000313" key="5">
    <source>
        <dbReference type="Proteomes" id="UP000515819"/>
    </source>
</evidence>
<dbReference type="Proteomes" id="UP000515819">
    <property type="component" value="Chromosome"/>
</dbReference>
<dbReference type="KEGG" id="wcp:H9Q76_13045"/>
<organism evidence="4 5">
    <name type="scientific">Wujia chipingensis</name>
    <dbReference type="NCBI Taxonomy" id="2763670"/>
    <lineage>
        <taxon>Bacteria</taxon>
        <taxon>Bacillati</taxon>
        <taxon>Bacillota</taxon>
        <taxon>Clostridia</taxon>
        <taxon>Lachnospirales</taxon>
        <taxon>Lachnospiraceae</taxon>
        <taxon>Wujia</taxon>
    </lineage>
</organism>
<dbReference type="GO" id="GO:0003841">
    <property type="term" value="F:1-acylglycerol-3-phosphate O-acyltransferase activity"/>
    <property type="evidence" value="ECO:0007669"/>
    <property type="project" value="TreeGrafter"/>
</dbReference>
<keyword evidence="2 4" id="KW-0012">Acyltransferase</keyword>
<dbReference type="AlphaFoldDB" id="A0A7G9FM35"/>
<sequence length="238" mass="27415">MLRFWYVIIISLPYIIYYLAKGSYIEKNTERYSEADRYRVALHVIHVMKRNGRIRTSVTGVENLPAEGGYVLYANHQGKYDALGIMDAHKKPCTVMMDAKRSKMIIVDQFITLIDGCRIDKTDIKSQVEAVRKVTKEVKKGRRYIVFPEGGYFHNRNAIKEFMPGAFKCAVRANCPIVPVLLVDSYKPFEINSLRRVKTQVHFLPAIYPEEYEGITTDQIAKLVRNRIVDAMQQKACA</sequence>